<accession>K7G448</accession>
<dbReference type="SUPFAM" id="SSF56436">
    <property type="entry name" value="C-type lectin-like"/>
    <property type="match status" value="1"/>
</dbReference>
<dbReference type="PROSITE" id="PS50041">
    <property type="entry name" value="C_TYPE_LECTIN_2"/>
    <property type="match status" value="1"/>
</dbReference>
<reference evidence="6" key="2">
    <citation type="journal article" date="2013" name="Nat. Genet.">
        <title>The draft genomes of soft-shell turtle and green sea turtle yield insights into the development and evolution of the turtle-specific body plan.</title>
        <authorList>
            <person name="Wang Z."/>
            <person name="Pascual-Anaya J."/>
            <person name="Zadissa A."/>
            <person name="Li W."/>
            <person name="Niimura Y."/>
            <person name="Huang Z."/>
            <person name="Li C."/>
            <person name="White S."/>
            <person name="Xiong Z."/>
            <person name="Fang D."/>
            <person name="Wang B."/>
            <person name="Ming Y."/>
            <person name="Chen Y."/>
            <person name="Zheng Y."/>
            <person name="Kuraku S."/>
            <person name="Pignatelli M."/>
            <person name="Herrero J."/>
            <person name="Beal K."/>
            <person name="Nozawa M."/>
            <person name="Li Q."/>
            <person name="Wang J."/>
            <person name="Zhang H."/>
            <person name="Yu L."/>
            <person name="Shigenobu S."/>
            <person name="Wang J."/>
            <person name="Liu J."/>
            <person name="Flicek P."/>
            <person name="Searle S."/>
            <person name="Wang J."/>
            <person name="Kuratani S."/>
            <person name="Yin Y."/>
            <person name="Aken B."/>
            <person name="Zhang G."/>
            <person name="Irie N."/>
        </authorList>
    </citation>
    <scope>NUCLEOTIDE SEQUENCE [LARGE SCALE GENOMIC DNA]</scope>
    <source>
        <strain evidence="6">Daiwa-1</strain>
    </source>
</reference>
<dbReference type="SMART" id="SM00034">
    <property type="entry name" value="CLECT"/>
    <property type="match status" value="1"/>
</dbReference>
<keyword evidence="2" id="KW-0430">Lectin</keyword>
<reference evidence="5" key="3">
    <citation type="submission" date="2025-08" db="UniProtKB">
        <authorList>
            <consortium name="Ensembl"/>
        </authorList>
    </citation>
    <scope>IDENTIFICATION</scope>
</reference>
<dbReference type="PANTHER" id="PTHR45710:SF35">
    <property type="entry name" value="C-TYPE LECTIN DOMAIN FAMILY 2 MEMBER D"/>
    <property type="match status" value="1"/>
</dbReference>
<dbReference type="InterPro" id="IPR016186">
    <property type="entry name" value="C-type_lectin-like/link_sf"/>
</dbReference>
<sequence>CLMCSVLLVALILSLVVALAVVASRRYTPSCPDSWVGYQRKCYYFSETEGNWDFSRSQCLALGTSVTGIDSLQELVRFAGKCGHWICLGKEGEGQPWKWVNGTEFNKLFNVTEGADCAYMDSIQVSSSSCLTTKKWICSKPS</sequence>
<dbReference type="EMBL" id="AGCU01074195">
    <property type="status" value="NOT_ANNOTATED_CDS"/>
    <property type="molecule type" value="Genomic_DNA"/>
</dbReference>
<evidence type="ECO:0000313" key="6">
    <source>
        <dbReference type="Proteomes" id="UP000007267"/>
    </source>
</evidence>
<dbReference type="GO" id="GO:0030246">
    <property type="term" value="F:carbohydrate binding"/>
    <property type="evidence" value="ECO:0007669"/>
    <property type="project" value="UniProtKB-KW"/>
</dbReference>
<dbReference type="HOGENOM" id="CLU_049894_8_4_1"/>
<dbReference type="GO" id="GO:0005886">
    <property type="term" value="C:plasma membrane"/>
    <property type="evidence" value="ECO:0007669"/>
    <property type="project" value="UniProtKB-SubCell"/>
</dbReference>
<dbReference type="Pfam" id="PF00059">
    <property type="entry name" value="Lectin_C"/>
    <property type="match status" value="1"/>
</dbReference>
<feature type="signal peptide" evidence="3">
    <location>
        <begin position="1"/>
        <end position="18"/>
    </location>
</feature>
<dbReference type="CDD" id="cd03593">
    <property type="entry name" value="CLECT_NK_receptors_like"/>
    <property type="match status" value="1"/>
</dbReference>
<proteinExistence type="predicted"/>
<dbReference type="eggNOG" id="KOG4297">
    <property type="taxonomic scope" value="Eukaryota"/>
</dbReference>
<reference evidence="5" key="4">
    <citation type="submission" date="2025-09" db="UniProtKB">
        <authorList>
            <consortium name="Ensembl"/>
        </authorList>
    </citation>
    <scope>IDENTIFICATION</scope>
</reference>
<dbReference type="EMBL" id="AGCU01074196">
    <property type="status" value="NOT_ANNOTATED_CDS"/>
    <property type="molecule type" value="Genomic_DNA"/>
</dbReference>
<evidence type="ECO:0000256" key="3">
    <source>
        <dbReference type="SAM" id="SignalP"/>
    </source>
</evidence>
<dbReference type="InterPro" id="IPR016187">
    <property type="entry name" value="CTDL_fold"/>
</dbReference>
<evidence type="ECO:0000256" key="1">
    <source>
        <dbReference type="ARBA" id="ARBA00004401"/>
    </source>
</evidence>
<dbReference type="InterPro" id="IPR050828">
    <property type="entry name" value="C-type_lectin/matrix_domain"/>
</dbReference>
<comment type="subcellular location">
    <subcellularLocation>
        <location evidence="1">Cell membrane</location>
        <topology evidence="1">Single-pass type II membrane protein</topology>
    </subcellularLocation>
</comment>
<dbReference type="Proteomes" id="UP000007267">
    <property type="component" value="Unassembled WGS sequence"/>
</dbReference>
<evidence type="ECO:0000256" key="2">
    <source>
        <dbReference type="ARBA" id="ARBA00022734"/>
    </source>
</evidence>
<dbReference type="InterPro" id="IPR001304">
    <property type="entry name" value="C-type_lectin-like"/>
</dbReference>
<feature type="domain" description="C-type lectin" evidence="4">
    <location>
        <begin position="38"/>
        <end position="139"/>
    </location>
</feature>
<reference evidence="6" key="1">
    <citation type="submission" date="2011-10" db="EMBL/GenBank/DDBJ databases">
        <authorList>
            <consortium name="Soft-shell Turtle Genome Consortium"/>
        </authorList>
    </citation>
    <scope>NUCLEOTIDE SEQUENCE [LARGE SCALE GENOMIC DNA]</scope>
    <source>
        <strain evidence="6">Daiwa-1</strain>
    </source>
</reference>
<protein>
    <recommendedName>
        <fullName evidence="4">C-type lectin domain-containing protein</fullName>
    </recommendedName>
</protein>
<dbReference type="InterPro" id="IPR033992">
    <property type="entry name" value="NKR-like_CTLD"/>
</dbReference>
<dbReference type="AlphaFoldDB" id="K7G448"/>
<dbReference type="GeneTree" id="ENSGT00940000155319"/>
<dbReference type="Gene3D" id="3.10.100.10">
    <property type="entry name" value="Mannose-Binding Protein A, subunit A"/>
    <property type="match status" value="1"/>
</dbReference>
<evidence type="ECO:0000259" key="4">
    <source>
        <dbReference type="PROSITE" id="PS50041"/>
    </source>
</evidence>
<dbReference type="OMA" id="ICLTIMV"/>
<keyword evidence="6" id="KW-1185">Reference proteome</keyword>
<dbReference type="Ensembl" id="ENSPSIT00000015130.1">
    <property type="protein sequence ID" value="ENSPSIP00000015059.1"/>
    <property type="gene ID" value="ENSPSIG00000013460.1"/>
</dbReference>
<evidence type="ECO:0000313" key="5">
    <source>
        <dbReference type="Ensembl" id="ENSPSIP00000015059.1"/>
    </source>
</evidence>
<dbReference type="PANTHER" id="PTHR45710">
    <property type="entry name" value="C-TYPE LECTIN DOMAIN-CONTAINING PROTEIN 180"/>
    <property type="match status" value="1"/>
</dbReference>
<dbReference type="EMBL" id="AGCU01074197">
    <property type="status" value="NOT_ANNOTATED_CDS"/>
    <property type="molecule type" value="Genomic_DNA"/>
</dbReference>
<organism evidence="5 6">
    <name type="scientific">Pelodiscus sinensis</name>
    <name type="common">Chinese softshell turtle</name>
    <name type="synonym">Trionyx sinensis</name>
    <dbReference type="NCBI Taxonomy" id="13735"/>
    <lineage>
        <taxon>Eukaryota</taxon>
        <taxon>Metazoa</taxon>
        <taxon>Chordata</taxon>
        <taxon>Craniata</taxon>
        <taxon>Vertebrata</taxon>
        <taxon>Euteleostomi</taxon>
        <taxon>Archelosauria</taxon>
        <taxon>Testudinata</taxon>
        <taxon>Testudines</taxon>
        <taxon>Cryptodira</taxon>
        <taxon>Trionychia</taxon>
        <taxon>Trionychidae</taxon>
        <taxon>Pelodiscus</taxon>
    </lineage>
</organism>
<feature type="chain" id="PRO_5003904942" description="C-type lectin domain-containing protein" evidence="3">
    <location>
        <begin position="19"/>
        <end position="142"/>
    </location>
</feature>
<keyword evidence="3" id="KW-0732">Signal</keyword>
<name>K7G448_PELSI</name>